<dbReference type="GO" id="GO:0055129">
    <property type="term" value="P:L-proline biosynthetic process"/>
    <property type="evidence" value="ECO:0007669"/>
    <property type="project" value="UniProtKB-UniRule"/>
</dbReference>
<dbReference type="InterPro" id="IPR000304">
    <property type="entry name" value="Pyrroline-COOH_reductase"/>
</dbReference>
<organism evidence="8 9">
    <name type="scientific">SAR86 cluster bacterium</name>
    <dbReference type="NCBI Taxonomy" id="2030880"/>
    <lineage>
        <taxon>Bacteria</taxon>
        <taxon>Pseudomonadati</taxon>
        <taxon>Pseudomonadota</taxon>
        <taxon>Gammaproteobacteria</taxon>
        <taxon>SAR86 cluster</taxon>
    </lineage>
</organism>
<sequence length="263" mass="29207">MKNIAFYGGGNISQAVIEGLIFSGLSPKNIFFVERNTKNQNKLKKLKVRSLKTNQKVKIDLFILAVKPKDAIEAYQEIITNFKNPKVACLVAGIKSKKYTNLDKEVEFLRAMPNTSSRFGLGITALYNSSFKKTNLSKVVALLKKIGIVIKVDKESKIDEFTGTIGSGPAYFFYLLKSYEKKLMNICNGDKKIVREVMVNLIKGVGTSVENNGNLNDLIETVKSKKGTTEAGLKSFQSNKLAISFEKGLNAAIKRSKEISNEF</sequence>
<evidence type="ECO:0000259" key="6">
    <source>
        <dbReference type="Pfam" id="PF03807"/>
    </source>
</evidence>
<comment type="catalytic activity">
    <reaction evidence="4">
        <text>L-proline + NAD(+) = (S)-1-pyrroline-5-carboxylate + NADH + 2 H(+)</text>
        <dbReference type="Rhea" id="RHEA:14105"/>
        <dbReference type="ChEBI" id="CHEBI:15378"/>
        <dbReference type="ChEBI" id="CHEBI:17388"/>
        <dbReference type="ChEBI" id="CHEBI:57540"/>
        <dbReference type="ChEBI" id="CHEBI:57945"/>
        <dbReference type="ChEBI" id="CHEBI:60039"/>
        <dbReference type="EC" id="1.5.1.2"/>
    </reaction>
</comment>
<dbReference type="PANTHER" id="PTHR11645">
    <property type="entry name" value="PYRROLINE-5-CARBOXYLATE REDUCTASE"/>
    <property type="match status" value="1"/>
</dbReference>
<dbReference type="EMBL" id="SHBG01000004">
    <property type="protein sequence ID" value="RZO25464.1"/>
    <property type="molecule type" value="Genomic_DNA"/>
</dbReference>
<dbReference type="InterPro" id="IPR008927">
    <property type="entry name" value="6-PGluconate_DH-like_C_sf"/>
</dbReference>
<comment type="caution">
    <text evidence="8">The sequence shown here is derived from an EMBL/GenBank/DDBJ whole genome shotgun (WGS) entry which is preliminary data.</text>
</comment>
<keyword evidence="3 4" id="KW-0560">Oxidoreductase</keyword>
<dbReference type="SUPFAM" id="SSF51735">
    <property type="entry name" value="NAD(P)-binding Rossmann-fold domains"/>
    <property type="match status" value="1"/>
</dbReference>
<evidence type="ECO:0000256" key="3">
    <source>
        <dbReference type="ARBA" id="ARBA00023002"/>
    </source>
</evidence>
<proteinExistence type="inferred from homology"/>
<dbReference type="SUPFAM" id="SSF48179">
    <property type="entry name" value="6-phosphogluconate dehydrogenase C-terminal domain-like"/>
    <property type="match status" value="1"/>
</dbReference>
<evidence type="ECO:0000313" key="9">
    <source>
        <dbReference type="Proteomes" id="UP000315498"/>
    </source>
</evidence>
<feature type="binding site" evidence="5">
    <location>
        <begin position="65"/>
        <end position="68"/>
    </location>
    <ligand>
        <name>NADP(+)</name>
        <dbReference type="ChEBI" id="CHEBI:58349"/>
    </ligand>
</feature>
<dbReference type="Pfam" id="PF03807">
    <property type="entry name" value="F420_oxidored"/>
    <property type="match status" value="1"/>
</dbReference>
<comment type="similarity">
    <text evidence="1 4">Belongs to the pyrroline-5-carboxylate reductase family.</text>
</comment>
<dbReference type="EC" id="1.5.1.2" evidence="4"/>
<evidence type="ECO:0000256" key="2">
    <source>
        <dbReference type="ARBA" id="ARBA00022857"/>
    </source>
</evidence>
<dbReference type="Gene3D" id="1.10.3730.10">
    <property type="entry name" value="ProC C-terminal domain-like"/>
    <property type="match status" value="1"/>
</dbReference>
<feature type="binding site" evidence="5">
    <location>
        <position position="54"/>
    </location>
    <ligand>
        <name>NADPH</name>
        <dbReference type="ChEBI" id="CHEBI:57783"/>
    </ligand>
</feature>
<dbReference type="Gene3D" id="3.40.50.720">
    <property type="entry name" value="NAD(P)-binding Rossmann-like Domain"/>
    <property type="match status" value="1"/>
</dbReference>
<dbReference type="InterPro" id="IPR036291">
    <property type="entry name" value="NAD(P)-bd_dom_sf"/>
</dbReference>
<dbReference type="HAMAP" id="MF_01925">
    <property type="entry name" value="P5C_reductase"/>
    <property type="match status" value="1"/>
</dbReference>
<protein>
    <recommendedName>
        <fullName evidence="4">Pyrroline-5-carboxylate reductase</fullName>
        <shortName evidence="4">P5C reductase</shortName>
        <shortName evidence="4">P5CR</shortName>
        <ecNumber evidence="4">1.5.1.2</ecNumber>
    </recommendedName>
    <alternativeName>
        <fullName evidence="4">PCA reductase</fullName>
    </alternativeName>
</protein>
<reference evidence="8 9" key="1">
    <citation type="submission" date="2019-02" db="EMBL/GenBank/DDBJ databases">
        <title>Prokaryotic population dynamics and viral predation in marine succession experiment using metagenomics: the confinement effect.</title>
        <authorList>
            <person name="Haro-Moreno J.M."/>
            <person name="Rodriguez-Valera F."/>
            <person name="Lopez-Perez M."/>
        </authorList>
    </citation>
    <scope>NUCLEOTIDE SEQUENCE [LARGE SCALE GENOMIC DNA]</scope>
    <source>
        <strain evidence="8">MED-G161</strain>
    </source>
</reference>
<name>A0A520MW83_9GAMM</name>
<evidence type="ECO:0000256" key="4">
    <source>
        <dbReference type="HAMAP-Rule" id="MF_01925"/>
    </source>
</evidence>
<comment type="catalytic activity">
    <reaction evidence="4">
        <text>L-proline + NADP(+) = (S)-1-pyrroline-5-carboxylate + NADPH + 2 H(+)</text>
        <dbReference type="Rhea" id="RHEA:14109"/>
        <dbReference type="ChEBI" id="CHEBI:15378"/>
        <dbReference type="ChEBI" id="CHEBI:17388"/>
        <dbReference type="ChEBI" id="CHEBI:57783"/>
        <dbReference type="ChEBI" id="CHEBI:58349"/>
        <dbReference type="ChEBI" id="CHEBI:60039"/>
        <dbReference type="EC" id="1.5.1.2"/>
    </reaction>
</comment>
<dbReference type="PIRSF" id="PIRSF000193">
    <property type="entry name" value="Pyrrol-5-carb_rd"/>
    <property type="match status" value="1"/>
</dbReference>
<dbReference type="PANTHER" id="PTHR11645:SF0">
    <property type="entry name" value="PYRROLINE-5-CARBOXYLATE REDUCTASE 3"/>
    <property type="match status" value="1"/>
</dbReference>
<evidence type="ECO:0000256" key="1">
    <source>
        <dbReference type="ARBA" id="ARBA00005525"/>
    </source>
</evidence>
<evidence type="ECO:0000313" key="8">
    <source>
        <dbReference type="EMBL" id="RZO25464.1"/>
    </source>
</evidence>
<dbReference type="GO" id="GO:0004735">
    <property type="term" value="F:pyrroline-5-carboxylate reductase activity"/>
    <property type="evidence" value="ECO:0007669"/>
    <property type="project" value="UniProtKB-UniRule"/>
</dbReference>
<gene>
    <name evidence="4" type="primary">proC</name>
    <name evidence="8" type="ORF">EVA94_00815</name>
</gene>
<feature type="domain" description="Pyrroline-5-carboxylate reductase catalytic N-terminal" evidence="6">
    <location>
        <begin position="4"/>
        <end position="81"/>
    </location>
</feature>
<keyword evidence="4" id="KW-0963">Cytoplasm</keyword>
<keyword evidence="2 4" id="KW-0521">NADP</keyword>
<dbReference type="InterPro" id="IPR028939">
    <property type="entry name" value="P5C_Rdtase_cat_N"/>
</dbReference>
<dbReference type="GO" id="GO:0005737">
    <property type="term" value="C:cytoplasm"/>
    <property type="evidence" value="ECO:0007669"/>
    <property type="project" value="UniProtKB-SubCell"/>
</dbReference>
<dbReference type="Pfam" id="PF14748">
    <property type="entry name" value="P5CR_dimer"/>
    <property type="match status" value="1"/>
</dbReference>
<comment type="subcellular location">
    <subcellularLocation>
        <location evidence="4">Cytoplasm</location>
    </subcellularLocation>
</comment>
<feature type="domain" description="Pyrroline-5-carboxylate reductase dimerisation" evidence="7">
    <location>
        <begin position="155"/>
        <end position="258"/>
    </location>
</feature>
<evidence type="ECO:0000259" key="7">
    <source>
        <dbReference type="Pfam" id="PF14748"/>
    </source>
</evidence>
<keyword evidence="4" id="KW-0641">Proline biosynthesis</keyword>
<dbReference type="InterPro" id="IPR029036">
    <property type="entry name" value="P5CR_dimer"/>
</dbReference>
<accession>A0A520MW83</accession>
<keyword evidence="4" id="KW-0028">Amino-acid biosynthesis</keyword>
<evidence type="ECO:0000256" key="5">
    <source>
        <dbReference type="PIRSR" id="PIRSR000193-1"/>
    </source>
</evidence>
<comment type="function">
    <text evidence="4">Catalyzes the reduction of 1-pyrroline-5-carboxylate (PCA) to L-proline.</text>
</comment>
<dbReference type="AlphaFoldDB" id="A0A520MW83"/>
<comment type="pathway">
    <text evidence="4">Amino-acid biosynthesis; L-proline biosynthesis; L-proline from L-glutamate 5-semialdehyde: step 1/1.</text>
</comment>
<dbReference type="UniPathway" id="UPA00098">
    <property type="reaction ID" value="UER00361"/>
</dbReference>
<dbReference type="Proteomes" id="UP000315498">
    <property type="component" value="Unassembled WGS sequence"/>
</dbReference>